<sequence>MSAAKPTIAWDLTALLNAADGRAAQPERHMWLVRLMEWLRHVPTRREAAAGTEGAAARPERSTPMPVLRLRHLLRVLDQSPEHKAQVQAMFHAFWREIDAVALLADFGFSHRMALRSELWQRLRAEVLPGSPATRDLAALFPLLFRGSDADWIERLDEELLDRIAQLVVPRGAMPQEMATPLPAASAAPAEARPGIQPTVWRQTLLDAISILVSAVQAAGFSPPLRQRMSPALLASEPFRQLPLATEQVRSAVLAGEREVSLQATVYLRALLDTCRRATDSIVDHLEEYGVSVDIVFEIDQLHERCQRVEQLLGCLLSEQPAADVRHLLGTLVQVAGRRRGLRNLMARHYSQLARQVAERSAETGDHYITRTRQQYAGMLRRAAGGGLVIAGTTYVKFGVMALGLSAFWGGFWAGANYALSFVLIMLLHWTVATKQPAMTAPAMAAKLAEVRSAASTRGQADDVAAVEGFVDQVAHLIRSQVAGIVGNLAVCGPVVLAVQYLCQVAFGRPLVGPQEADYVLHSLTLLGPTPLYAAFTGVLLFASSLIAGWTENWFVFHRLDGAIAWNPRIVARLGPARAQRWANWWRHNISGLAANVSLGMMLGVVPVVAAFFGLPIEVRHVTLSTGQLAAAVGAHGASLLQTAPFWWCVAGIVLTGMLNLTVSFWLAFKVAMRSRGIRVRERKHIYAAIRRRLVTQPLSFLVPPKS</sequence>
<evidence type="ECO:0000256" key="1">
    <source>
        <dbReference type="SAM" id="Phobius"/>
    </source>
</evidence>
<accession>A0ABY4S990</accession>
<keyword evidence="1" id="KW-0812">Transmembrane</keyword>
<feature type="transmembrane region" description="Helical" evidence="1">
    <location>
        <begin position="411"/>
        <end position="430"/>
    </location>
</feature>
<reference evidence="2" key="1">
    <citation type="submission" date="2022-05" db="EMBL/GenBank/DDBJ databases">
        <title>An RpoN-dependent PEP-CTERM gene is involved in floc formation of an Aquincola tertiaricarbonis strain.</title>
        <authorList>
            <person name="Qiu D."/>
            <person name="Xia M."/>
        </authorList>
    </citation>
    <scope>NUCLEOTIDE SEQUENCE</scope>
    <source>
        <strain evidence="2">RN12</strain>
    </source>
</reference>
<dbReference type="InterPro" id="IPR011385">
    <property type="entry name" value="Site-sp_rcmbase"/>
</dbReference>
<keyword evidence="3" id="KW-1185">Reference proteome</keyword>
<feature type="transmembrane region" description="Helical" evidence="1">
    <location>
        <begin position="383"/>
        <end position="405"/>
    </location>
</feature>
<organism evidence="2 3">
    <name type="scientific">Aquincola tertiaricarbonis</name>
    <dbReference type="NCBI Taxonomy" id="391953"/>
    <lineage>
        <taxon>Bacteria</taxon>
        <taxon>Pseudomonadati</taxon>
        <taxon>Pseudomonadota</taxon>
        <taxon>Betaproteobacteria</taxon>
        <taxon>Burkholderiales</taxon>
        <taxon>Sphaerotilaceae</taxon>
        <taxon>Aquincola</taxon>
    </lineage>
</organism>
<name>A0ABY4S990_AQUTE</name>
<evidence type="ECO:0000313" key="3">
    <source>
        <dbReference type="Proteomes" id="UP001056201"/>
    </source>
</evidence>
<dbReference type="RefSeq" id="WP_250198134.1">
    <property type="nucleotide sequence ID" value="NZ_CP097636.1"/>
</dbReference>
<feature type="transmembrane region" description="Helical" evidence="1">
    <location>
        <begin position="593"/>
        <end position="615"/>
    </location>
</feature>
<gene>
    <name evidence="2" type="ORF">MW290_30770</name>
</gene>
<keyword evidence="1" id="KW-1133">Transmembrane helix</keyword>
<keyword evidence="1" id="KW-0472">Membrane</keyword>
<dbReference type="PIRSF" id="PIRSF015380">
    <property type="entry name" value="Site-sp_rcmb"/>
    <property type="match status" value="1"/>
</dbReference>
<protein>
    <submittedName>
        <fullName evidence="2">Site-specific recombinase</fullName>
    </submittedName>
</protein>
<dbReference type="EMBL" id="CP097636">
    <property type="protein sequence ID" value="URI09923.1"/>
    <property type="molecule type" value="Genomic_DNA"/>
</dbReference>
<feature type="transmembrane region" description="Helical" evidence="1">
    <location>
        <begin position="482"/>
        <end position="502"/>
    </location>
</feature>
<feature type="transmembrane region" description="Helical" evidence="1">
    <location>
        <begin position="645"/>
        <end position="669"/>
    </location>
</feature>
<dbReference type="Pfam" id="PF10136">
    <property type="entry name" value="SpecificRecomb"/>
    <property type="match status" value="1"/>
</dbReference>
<feature type="transmembrane region" description="Helical" evidence="1">
    <location>
        <begin position="532"/>
        <end position="550"/>
    </location>
</feature>
<evidence type="ECO:0000313" key="2">
    <source>
        <dbReference type="EMBL" id="URI09923.1"/>
    </source>
</evidence>
<dbReference type="Proteomes" id="UP001056201">
    <property type="component" value="Chromosome 2"/>
</dbReference>
<proteinExistence type="predicted"/>